<evidence type="ECO:0000256" key="4">
    <source>
        <dbReference type="ARBA" id="ARBA00022679"/>
    </source>
</evidence>
<dbReference type="InterPro" id="IPR003594">
    <property type="entry name" value="HATPase_dom"/>
</dbReference>
<dbReference type="InterPro" id="IPR005467">
    <property type="entry name" value="His_kinase_dom"/>
</dbReference>
<keyword evidence="10" id="KW-1185">Reference proteome</keyword>
<dbReference type="Gene3D" id="3.30.565.10">
    <property type="entry name" value="Histidine kinase-like ATPase, C-terminal domain"/>
    <property type="match status" value="1"/>
</dbReference>
<reference evidence="9 10" key="1">
    <citation type="submission" date="2024-01" db="EMBL/GenBank/DDBJ databases">
        <title>Multi-omics insights into the function and evolution of sodium benzoate biodegradation pathways in Benzoatithermus flavus gen. nov., sp. nov. from hot spring.</title>
        <authorList>
            <person name="Hu C.-J."/>
            <person name="Li W.-J."/>
        </authorList>
    </citation>
    <scope>NUCLEOTIDE SEQUENCE [LARGE SCALE GENOMIC DNA]</scope>
    <source>
        <strain evidence="9 10">SYSU G07066</strain>
    </source>
</reference>
<evidence type="ECO:0000256" key="5">
    <source>
        <dbReference type="ARBA" id="ARBA00022777"/>
    </source>
</evidence>
<name>A0ABU8XRQ7_9PROT</name>
<dbReference type="PANTHER" id="PTHR44936">
    <property type="entry name" value="SENSOR PROTEIN CREC"/>
    <property type="match status" value="1"/>
</dbReference>
<keyword evidence="7" id="KW-0472">Membrane</keyword>
<evidence type="ECO:0000259" key="8">
    <source>
        <dbReference type="PROSITE" id="PS50109"/>
    </source>
</evidence>
<comment type="caution">
    <text evidence="9">The sequence shown here is derived from an EMBL/GenBank/DDBJ whole genome shotgun (WGS) entry which is preliminary data.</text>
</comment>
<gene>
    <name evidence="9" type="ORF">U1T56_12130</name>
</gene>
<feature type="transmembrane region" description="Helical" evidence="7">
    <location>
        <begin position="34"/>
        <end position="56"/>
    </location>
</feature>
<evidence type="ECO:0000256" key="6">
    <source>
        <dbReference type="ARBA" id="ARBA00023012"/>
    </source>
</evidence>
<evidence type="ECO:0000256" key="1">
    <source>
        <dbReference type="ARBA" id="ARBA00000085"/>
    </source>
</evidence>
<protein>
    <recommendedName>
        <fullName evidence="2">histidine kinase</fullName>
        <ecNumber evidence="2">2.7.13.3</ecNumber>
    </recommendedName>
</protein>
<organism evidence="9 10">
    <name type="scientific">Benzoatithermus flavus</name>
    <dbReference type="NCBI Taxonomy" id="3108223"/>
    <lineage>
        <taxon>Bacteria</taxon>
        <taxon>Pseudomonadati</taxon>
        <taxon>Pseudomonadota</taxon>
        <taxon>Alphaproteobacteria</taxon>
        <taxon>Geminicoccales</taxon>
        <taxon>Geminicoccaceae</taxon>
        <taxon>Benzoatithermus</taxon>
    </lineage>
</organism>
<accession>A0ABU8XRQ7</accession>
<dbReference type="EC" id="2.7.13.3" evidence="2"/>
<dbReference type="RefSeq" id="WP_418159752.1">
    <property type="nucleotide sequence ID" value="NZ_JBBLZC010000011.1"/>
</dbReference>
<evidence type="ECO:0000313" key="9">
    <source>
        <dbReference type="EMBL" id="MEK0083901.1"/>
    </source>
</evidence>
<evidence type="ECO:0000256" key="3">
    <source>
        <dbReference type="ARBA" id="ARBA00022553"/>
    </source>
</evidence>
<keyword evidence="6" id="KW-0902">Two-component regulatory system</keyword>
<keyword evidence="5" id="KW-0418">Kinase</keyword>
<keyword evidence="7" id="KW-0812">Transmembrane</keyword>
<keyword evidence="9" id="KW-0067">ATP-binding</keyword>
<sequence>MSFASLSRVKDHMAARAGSAAASVSIRPWRRAGLLAWPLAGVLSFAGFSGISAYLLHRHLVVHLLTLDTERTMELVNDAFAAGTADPARAERLLAAVAGLPDVARAVLRAPDGSIVRSFGGHGVAQAEDGKELVAEAAAGRPAFALDPAAQGLVASYVPLFRSGGADHAVVGVLELHRTPDHALALLAGSGRWIAAGTGLGTLLILGGLCGATRRVDAEIRRQAATTLDECLATAAALTTAAGHGLRDPLAAIRSCAEQAVRAPSPERVSALLDEIMARSDQIEAWIRRYLLEVRAEGAPAGASLGTALAAVRAARAAELSRRRIRWEERETAWPAVRLDPETLEQVLNGLVADAIHAMPWGGTIRIGARPAGDDIVELEIAAMGHGPSEERLARASAAPAAGPPGPGLAAIERILEHRNADIALASGTSRGTVVILRLPVAREVGLSRGQ</sequence>
<keyword evidence="4" id="KW-0808">Transferase</keyword>
<keyword evidence="3" id="KW-0597">Phosphoprotein</keyword>
<dbReference type="InterPro" id="IPR050980">
    <property type="entry name" value="2C_sensor_his_kinase"/>
</dbReference>
<feature type="domain" description="Histidine kinase" evidence="8">
    <location>
        <begin position="241"/>
        <end position="443"/>
    </location>
</feature>
<dbReference type="EMBL" id="JBBLZC010000011">
    <property type="protein sequence ID" value="MEK0083901.1"/>
    <property type="molecule type" value="Genomic_DNA"/>
</dbReference>
<proteinExistence type="predicted"/>
<evidence type="ECO:0000313" key="10">
    <source>
        <dbReference type="Proteomes" id="UP001375743"/>
    </source>
</evidence>
<dbReference type="InterPro" id="IPR036890">
    <property type="entry name" value="HATPase_C_sf"/>
</dbReference>
<dbReference type="PANTHER" id="PTHR44936:SF9">
    <property type="entry name" value="SENSOR PROTEIN CREC"/>
    <property type="match status" value="1"/>
</dbReference>
<dbReference type="InterPro" id="IPR036097">
    <property type="entry name" value="HisK_dim/P_sf"/>
</dbReference>
<evidence type="ECO:0000256" key="2">
    <source>
        <dbReference type="ARBA" id="ARBA00012438"/>
    </source>
</evidence>
<dbReference type="Proteomes" id="UP001375743">
    <property type="component" value="Unassembled WGS sequence"/>
</dbReference>
<dbReference type="SUPFAM" id="SSF55874">
    <property type="entry name" value="ATPase domain of HSP90 chaperone/DNA topoisomerase II/histidine kinase"/>
    <property type="match status" value="1"/>
</dbReference>
<dbReference type="GO" id="GO:0005524">
    <property type="term" value="F:ATP binding"/>
    <property type="evidence" value="ECO:0007669"/>
    <property type="project" value="UniProtKB-KW"/>
</dbReference>
<dbReference type="SUPFAM" id="SSF47384">
    <property type="entry name" value="Homodimeric domain of signal transducing histidine kinase"/>
    <property type="match status" value="1"/>
</dbReference>
<dbReference type="Pfam" id="PF02518">
    <property type="entry name" value="HATPase_c"/>
    <property type="match status" value="1"/>
</dbReference>
<evidence type="ECO:0000256" key="7">
    <source>
        <dbReference type="SAM" id="Phobius"/>
    </source>
</evidence>
<dbReference type="PROSITE" id="PS50109">
    <property type="entry name" value="HIS_KIN"/>
    <property type="match status" value="1"/>
</dbReference>
<comment type="catalytic activity">
    <reaction evidence="1">
        <text>ATP + protein L-histidine = ADP + protein N-phospho-L-histidine.</text>
        <dbReference type="EC" id="2.7.13.3"/>
    </reaction>
</comment>
<keyword evidence="9" id="KW-0547">Nucleotide-binding</keyword>
<keyword evidence="7" id="KW-1133">Transmembrane helix</keyword>